<name>A0A5C7Y366_9MYCO</name>
<reference evidence="1 2" key="1">
    <citation type="submission" date="2018-09" db="EMBL/GenBank/DDBJ databases">
        <title>Metagenome Assembled Genomes from an Advanced Water Purification Facility.</title>
        <authorList>
            <person name="Stamps B.W."/>
            <person name="Spear J.R."/>
        </authorList>
    </citation>
    <scope>NUCLEOTIDE SEQUENCE [LARGE SCALE GENOMIC DNA]</scope>
    <source>
        <strain evidence="1">Bin_29_2</strain>
    </source>
</reference>
<accession>A0A5C7Y366</accession>
<dbReference type="Proteomes" id="UP000321797">
    <property type="component" value="Unassembled WGS sequence"/>
</dbReference>
<dbReference type="EMBL" id="SSGD01000061">
    <property type="protein sequence ID" value="TXI55928.1"/>
    <property type="molecule type" value="Genomic_DNA"/>
</dbReference>
<comment type="caution">
    <text evidence="1">The sequence shown here is derived from an EMBL/GenBank/DDBJ whole genome shotgun (WGS) entry which is preliminary data.</text>
</comment>
<proteinExistence type="predicted"/>
<dbReference type="RefSeq" id="WP_276760794.1">
    <property type="nucleotide sequence ID" value="NZ_SSGD01000061.1"/>
</dbReference>
<evidence type="ECO:0000313" key="2">
    <source>
        <dbReference type="Proteomes" id="UP000321797"/>
    </source>
</evidence>
<gene>
    <name evidence="1" type="ORF">E6Q54_11925</name>
</gene>
<protein>
    <submittedName>
        <fullName evidence="1">Uncharacterized protein</fullName>
    </submittedName>
</protein>
<dbReference type="AlphaFoldDB" id="A0A5C7Y366"/>
<organism evidence="1 2">
    <name type="scientific">Mycolicibacter arupensis</name>
    <dbReference type="NCBI Taxonomy" id="342002"/>
    <lineage>
        <taxon>Bacteria</taxon>
        <taxon>Bacillati</taxon>
        <taxon>Actinomycetota</taxon>
        <taxon>Actinomycetes</taxon>
        <taxon>Mycobacteriales</taxon>
        <taxon>Mycobacteriaceae</taxon>
        <taxon>Mycolicibacter</taxon>
    </lineage>
</organism>
<sequence>MATTIPADLADHLTAALAAAADAANENPPDASQTMLEIAEVGYRAGLTTWMEHGLPANRPLMDWLVGNGVRHHAAITSAERMFRAAVERAYLIGTTDVDGYLTSVVGLVGGDE</sequence>
<evidence type="ECO:0000313" key="1">
    <source>
        <dbReference type="EMBL" id="TXI55928.1"/>
    </source>
</evidence>